<comment type="caution">
    <text evidence="3">The sequence shown here is derived from an EMBL/GenBank/DDBJ whole genome shotgun (WGS) entry which is preliminary data.</text>
</comment>
<evidence type="ECO:0000259" key="2">
    <source>
        <dbReference type="PROSITE" id="PS50157"/>
    </source>
</evidence>
<feature type="non-terminal residue" evidence="3">
    <location>
        <position position="51"/>
    </location>
</feature>
<proteinExistence type="predicted"/>
<name>A0A8S3ZFX0_9EUPU</name>
<keyword evidence="1" id="KW-0862">Zinc</keyword>
<organism evidence="3 4">
    <name type="scientific">Candidula unifasciata</name>
    <dbReference type="NCBI Taxonomy" id="100452"/>
    <lineage>
        <taxon>Eukaryota</taxon>
        <taxon>Metazoa</taxon>
        <taxon>Spiralia</taxon>
        <taxon>Lophotrochozoa</taxon>
        <taxon>Mollusca</taxon>
        <taxon>Gastropoda</taxon>
        <taxon>Heterobranchia</taxon>
        <taxon>Euthyneura</taxon>
        <taxon>Panpulmonata</taxon>
        <taxon>Eupulmonata</taxon>
        <taxon>Stylommatophora</taxon>
        <taxon>Helicina</taxon>
        <taxon>Helicoidea</taxon>
        <taxon>Geomitridae</taxon>
        <taxon>Candidula</taxon>
    </lineage>
</organism>
<dbReference type="OrthoDB" id="3437960at2759"/>
<dbReference type="Proteomes" id="UP000678393">
    <property type="component" value="Unassembled WGS sequence"/>
</dbReference>
<dbReference type="GO" id="GO:0008270">
    <property type="term" value="F:zinc ion binding"/>
    <property type="evidence" value="ECO:0007669"/>
    <property type="project" value="UniProtKB-KW"/>
</dbReference>
<dbReference type="SMART" id="SM00355">
    <property type="entry name" value="ZnF_C2H2"/>
    <property type="match status" value="2"/>
</dbReference>
<dbReference type="Pfam" id="PF13894">
    <property type="entry name" value="zf-C2H2_4"/>
    <property type="match status" value="1"/>
</dbReference>
<protein>
    <recommendedName>
        <fullName evidence="2">C2H2-type domain-containing protein</fullName>
    </recommendedName>
</protein>
<dbReference type="InterPro" id="IPR036236">
    <property type="entry name" value="Znf_C2H2_sf"/>
</dbReference>
<keyword evidence="1" id="KW-0863">Zinc-finger</keyword>
<accession>A0A8S3ZFX0</accession>
<evidence type="ECO:0000313" key="4">
    <source>
        <dbReference type="Proteomes" id="UP000678393"/>
    </source>
</evidence>
<dbReference type="PROSITE" id="PS00028">
    <property type="entry name" value="ZINC_FINGER_C2H2_1"/>
    <property type="match status" value="1"/>
</dbReference>
<feature type="domain" description="C2H2-type" evidence="2">
    <location>
        <begin position="7"/>
        <end position="35"/>
    </location>
</feature>
<keyword evidence="4" id="KW-1185">Reference proteome</keyword>
<keyword evidence="1" id="KW-0479">Metal-binding</keyword>
<reference evidence="3" key="1">
    <citation type="submission" date="2021-04" db="EMBL/GenBank/DDBJ databases">
        <authorList>
            <consortium name="Molecular Ecology Group"/>
        </authorList>
    </citation>
    <scope>NUCLEOTIDE SEQUENCE</scope>
</reference>
<dbReference type="InterPro" id="IPR013087">
    <property type="entry name" value="Znf_C2H2_type"/>
</dbReference>
<dbReference type="AlphaFoldDB" id="A0A8S3ZFX0"/>
<evidence type="ECO:0000256" key="1">
    <source>
        <dbReference type="PROSITE-ProRule" id="PRU00042"/>
    </source>
</evidence>
<gene>
    <name evidence="3" type="ORF">CUNI_LOCUS12596</name>
</gene>
<evidence type="ECO:0000313" key="3">
    <source>
        <dbReference type="EMBL" id="CAG5127038.1"/>
    </source>
</evidence>
<dbReference type="SUPFAM" id="SSF57667">
    <property type="entry name" value="beta-beta-alpha zinc fingers"/>
    <property type="match status" value="1"/>
</dbReference>
<dbReference type="PROSITE" id="PS50157">
    <property type="entry name" value="ZINC_FINGER_C2H2_2"/>
    <property type="match status" value="1"/>
</dbReference>
<sequence>MAAPQRYPCLVCEQVFTEVRNLKRHVKNIHAMERYVCSFCNKQFTRIDNMH</sequence>
<dbReference type="Gene3D" id="3.30.160.60">
    <property type="entry name" value="Classic Zinc Finger"/>
    <property type="match status" value="1"/>
</dbReference>
<dbReference type="EMBL" id="CAJHNH020002547">
    <property type="protein sequence ID" value="CAG5127038.1"/>
    <property type="molecule type" value="Genomic_DNA"/>
</dbReference>